<dbReference type="Proteomes" id="UP000501452">
    <property type="component" value="Chromosome"/>
</dbReference>
<reference evidence="2 3" key="1">
    <citation type="submission" date="2019-10" db="EMBL/GenBank/DDBJ databases">
        <title>Rubrobacter sp nov SCSIO 52090 isolated from a deep-sea sediment in the South China Sea.</title>
        <authorList>
            <person name="Chen R.W."/>
        </authorList>
    </citation>
    <scope>NUCLEOTIDE SEQUENCE [LARGE SCALE GENOMIC DNA]</scope>
    <source>
        <strain evidence="2 3">SCSIO 52909</strain>
    </source>
</reference>
<dbReference type="InterPro" id="IPR005182">
    <property type="entry name" value="YdbS-like_PH"/>
</dbReference>
<evidence type="ECO:0000259" key="1">
    <source>
        <dbReference type="Pfam" id="PF03703"/>
    </source>
</evidence>
<keyword evidence="3" id="KW-1185">Reference proteome</keyword>
<accession>A0A6G8QAB3</accession>
<evidence type="ECO:0000313" key="2">
    <source>
        <dbReference type="EMBL" id="QIN83434.1"/>
    </source>
</evidence>
<protein>
    <submittedName>
        <fullName evidence="2">PH domain-containing protein</fullName>
    </submittedName>
</protein>
<feature type="domain" description="YdbS-like PH" evidence="1">
    <location>
        <begin position="13"/>
        <end position="82"/>
    </location>
</feature>
<sequence length="93" mass="10342">MEAPITQATAHNNTIVAVFEDRVEVKSGWQSQNVEALDLKQVATVAIRGLVNATLTLETNTGRVLRLNRMALPDARKVKKAIERQKQRAGLYD</sequence>
<dbReference type="EMBL" id="CP045119">
    <property type="protein sequence ID" value="QIN83434.1"/>
    <property type="molecule type" value="Genomic_DNA"/>
</dbReference>
<dbReference type="AlphaFoldDB" id="A0A6G8QAB3"/>
<dbReference type="RefSeq" id="WP_166176717.1">
    <property type="nucleotide sequence ID" value="NZ_CP045119.1"/>
</dbReference>
<gene>
    <name evidence="2" type="ORF">GBA63_12910</name>
</gene>
<dbReference type="KEGG" id="rub:GBA63_12910"/>
<name>A0A6G8QAB3_9ACTN</name>
<proteinExistence type="predicted"/>
<organism evidence="2 3">
    <name type="scientific">Rubrobacter tropicus</name>
    <dbReference type="NCBI Taxonomy" id="2653851"/>
    <lineage>
        <taxon>Bacteria</taxon>
        <taxon>Bacillati</taxon>
        <taxon>Actinomycetota</taxon>
        <taxon>Rubrobacteria</taxon>
        <taxon>Rubrobacterales</taxon>
        <taxon>Rubrobacteraceae</taxon>
        <taxon>Rubrobacter</taxon>
    </lineage>
</organism>
<evidence type="ECO:0000313" key="3">
    <source>
        <dbReference type="Proteomes" id="UP000501452"/>
    </source>
</evidence>
<dbReference type="Pfam" id="PF03703">
    <property type="entry name" value="bPH_2"/>
    <property type="match status" value="1"/>
</dbReference>